<sequence length="190" mass="20447">MVTLQSATGRERAEQQLVGTDADALRALALAEVRRAPLAVWKALAQALESHTGRAVDATAALRSADELLDAGGDGWVSFRDERVAESLRHATDPDVVRAVSLAFVDWLRNQPATGATGRYRAQGLAMHAVQAGRFGETAADIAAAGQRLPWRVRWAHWRPPGALSATFIRPGPLDRPLVAPDEYSPGEQP</sequence>
<name>A0A117NUM5_9ACTN</name>
<dbReference type="Proteomes" id="UP000054024">
    <property type="component" value="Unassembled WGS sequence"/>
</dbReference>
<dbReference type="STRING" id="146536.AQI70_35105"/>
<proteinExistence type="predicted"/>
<gene>
    <name evidence="1" type="ORF">AQI70_35105</name>
</gene>
<dbReference type="EMBL" id="LMWJ01000034">
    <property type="protein sequence ID" value="KUM67693.1"/>
    <property type="molecule type" value="Genomic_DNA"/>
</dbReference>
<comment type="caution">
    <text evidence="1">The sequence shown here is derived from an EMBL/GenBank/DDBJ whole genome shotgun (WGS) entry which is preliminary data.</text>
</comment>
<organism evidence="1 2">
    <name type="scientific">Streptomyces curacoi</name>
    <dbReference type="NCBI Taxonomy" id="146536"/>
    <lineage>
        <taxon>Bacteria</taxon>
        <taxon>Bacillati</taxon>
        <taxon>Actinomycetota</taxon>
        <taxon>Actinomycetes</taxon>
        <taxon>Kitasatosporales</taxon>
        <taxon>Streptomycetaceae</taxon>
        <taxon>Streptomyces</taxon>
    </lineage>
</organism>
<evidence type="ECO:0000313" key="1">
    <source>
        <dbReference type="EMBL" id="KUM67693.1"/>
    </source>
</evidence>
<keyword evidence="2" id="KW-1185">Reference proteome</keyword>
<reference evidence="1 2" key="1">
    <citation type="submission" date="2015-10" db="EMBL/GenBank/DDBJ databases">
        <title>Draft genome sequence of Streptomyces curacoi DSM 40107, type strain for the species Streptomyces curacoi.</title>
        <authorList>
            <person name="Ruckert C."/>
            <person name="Winkler A."/>
            <person name="Kalinowski J."/>
            <person name="Kampfer P."/>
            <person name="Glaeser S."/>
        </authorList>
    </citation>
    <scope>NUCLEOTIDE SEQUENCE [LARGE SCALE GENOMIC DNA]</scope>
    <source>
        <strain evidence="1 2">DSM 40107</strain>
    </source>
</reference>
<accession>A0A117NUM5</accession>
<dbReference type="AlphaFoldDB" id="A0A117NUM5"/>
<evidence type="ECO:0000313" key="2">
    <source>
        <dbReference type="Proteomes" id="UP000054024"/>
    </source>
</evidence>
<protein>
    <submittedName>
        <fullName evidence="1">Uncharacterized protein</fullName>
    </submittedName>
</protein>